<keyword evidence="2" id="KW-1185">Reference proteome</keyword>
<protein>
    <submittedName>
        <fullName evidence="1">Uncharacterized protein</fullName>
    </submittedName>
</protein>
<organism evidence="1 2">
    <name type="scientific">Acetivibrio ethanolgignens</name>
    <dbReference type="NCBI Taxonomy" id="290052"/>
    <lineage>
        <taxon>Bacteria</taxon>
        <taxon>Bacillati</taxon>
        <taxon>Bacillota</taxon>
        <taxon>Clostridia</taxon>
        <taxon>Eubacteriales</taxon>
        <taxon>Oscillospiraceae</taxon>
        <taxon>Acetivibrio</taxon>
    </lineage>
</organism>
<name>A0A0V8QJ08_9FIRM</name>
<dbReference type="GeneID" id="86987194"/>
<evidence type="ECO:0000313" key="2">
    <source>
        <dbReference type="Proteomes" id="UP000054874"/>
    </source>
</evidence>
<dbReference type="AlphaFoldDB" id="A0A0V8QJ08"/>
<gene>
    <name evidence="1" type="ORF">ASU35_16855</name>
</gene>
<dbReference type="EMBL" id="LNAM01000011">
    <property type="protein sequence ID" value="KSV60462.1"/>
    <property type="molecule type" value="Genomic_DNA"/>
</dbReference>
<reference evidence="1 2" key="1">
    <citation type="submission" date="2015-11" db="EMBL/GenBank/DDBJ databases">
        <title>Butyribacter intestini gen. nov., sp. nov., a butyric acid-producing bacterium of the family Lachnospiraceae isolated from the human faeces.</title>
        <authorList>
            <person name="Zou Y."/>
            <person name="Xue W."/>
            <person name="Luo G."/>
            <person name="Lv M."/>
        </authorList>
    </citation>
    <scope>NUCLEOTIDE SEQUENCE [LARGE SCALE GENOMIC DNA]</scope>
    <source>
        <strain evidence="1 2">ACET-33324</strain>
    </source>
</reference>
<dbReference type="RefSeq" id="WP_012741195.1">
    <property type="nucleotide sequence ID" value="NZ_CABMMD010000011.1"/>
</dbReference>
<comment type="caution">
    <text evidence="1">The sequence shown here is derived from an EMBL/GenBank/DDBJ whole genome shotgun (WGS) entry which is preliminary data.</text>
</comment>
<proteinExistence type="predicted"/>
<dbReference type="OrthoDB" id="9815752at2"/>
<sequence length="72" mass="8326">MWANIEIELHMKPTCLSRRIKTQILKDAYLMKNGDVTAVVWEFFRSDITGRGGATQQLLDFLTQNGIQYVIH</sequence>
<accession>A0A0V8QJ08</accession>
<dbReference type="STRING" id="290052.ASU35_16855"/>
<dbReference type="Proteomes" id="UP000054874">
    <property type="component" value="Unassembled WGS sequence"/>
</dbReference>
<evidence type="ECO:0000313" key="1">
    <source>
        <dbReference type="EMBL" id="KSV60462.1"/>
    </source>
</evidence>